<dbReference type="PROSITE" id="PS50920">
    <property type="entry name" value="SOLCAR"/>
    <property type="match status" value="3"/>
</dbReference>
<evidence type="ECO:0000256" key="4">
    <source>
        <dbReference type="ARBA" id="ARBA00021935"/>
    </source>
</evidence>
<evidence type="ECO:0000256" key="5">
    <source>
        <dbReference type="ARBA" id="ARBA00022448"/>
    </source>
</evidence>
<accession>A0AAJ0H8E7</accession>
<dbReference type="InterPro" id="IPR018108">
    <property type="entry name" value="MCP_transmembrane"/>
</dbReference>
<evidence type="ECO:0000256" key="13">
    <source>
        <dbReference type="ARBA" id="ARBA00023136"/>
    </source>
</evidence>
<keyword evidence="12" id="KW-0496">Mitochondrion</keyword>
<comment type="subcellular location">
    <subcellularLocation>
        <location evidence="2">Mitochondrion inner membrane</location>
        <topology evidence="2">Multi-pass membrane protein</topology>
    </subcellularLocation>
</comment>
<feature type="repeat" description="Solcar" evidence="14">
    <location>
        <begin position="311"/>
        <end position="416"/>
    </location>
</feature>
<sequence length="629" mass="68928">MKLSDVATELEVDMGESQNQRDKRVEELWRKLDPTGSGELDFKGLQKGLRRIDHPMKNADHMLKDIIRVVDTNGDGRIQYDEFRVFVEAAERQLLMLFRAIDRNDDGRLGKEELRAAFQRAGLSVPLRRLSAFFDEIDMNHDGYITFDEWRDFLLFMPANHEGAALEAVLSFYSSIVTVNAEGDSLVSEETLEGLGTTGFLLQALFGSLLKLASPDSRSLPVSQSPSTLGAQSLQYSDEIIDRPIEMATSAASVRQVYGSTLDLPQTILSGPVADGAVIPLEGAEQRDMQDISETQQEDEEAVESKLTDLLPEPGYFLAGAVSGGVSRTITAPLDRLKVFLLVNTKARAPVALAAANHGHPIVALRSASGPIFEAMVTLWKTGGFRTFFAGNGLNVVKIMPESAIRFGSYEASKRFLATYEGHEDPAQISTVSKFVAGGIGGMTAQFCVYPIDTLKFRLQCETVEGGLKGNALLIQTAKNMWKEGGFRAAYRGLGLGLIGMFPYSAIDIGTFEFLKKTYIRTKARYYCIHEEDASPGNIATAALGASSGALGATLVYPLNVLRTRLQTQGTAMHPPTYTGIWDVTQKTIRNEGARGLYKGLTPNLLKVAPALSITWVCYENMKKLLDLH</sequence>
<dbReference type="Pfam" id="PF13499">
    <property type="entry name" value="EF-hand_7"/>
    <property type="match status" value="2"/>
</dbReference>
<dbReference type="SUPFAM" id="SSF47473">
    <property type="entry name" value="EF-hand"/>
    <property type="match status" value="1"/>
</dbReference>
<protein>
    <recommendedName>
        <fullName evidence="4">Mitochondrial thiamine pyrophosphate carrier 1</fullName>
    </recommendedName>
</protein>
<feature type="domain" description="EF-hand" evidence="16">
    <location>
        <begin position="97"/>
        <end position="124"/>
    </location>
</feature>
<evidence type="ECO:0000256" key="14">
    <source>
        <dbReference type="PROSITE-ProRule" id="PRU00282"/>
    </source>
</evidence>
<dbReference type="PROSITE" id="PS50222">
    <property type="entry name" value="EF_HAND_2"/>
    <property type="match status" value="4"/>
</dbReference>
<evidence type="ECO:0000256" key="1">
    <source>
        <dbReference type="ARBA" id="ARBA00002238"/>
    </source>
</evidence>
<feature type="repeat" description="Solcar" evidence="14">
    <location>
        <begin position="429"/>
        <end position="518"/>
    </location>
</feature>
<evidence type="ECO:0000256" key="11">
    <source>
        <dbReference type="ARBA" id="ARBA00022989"/>
    </source>
</evidence>
<keyword evidence="5" id="KW-0813">Transport</keyword>
<evidence type="ECO:0000256" key="8">
    <source>
        <dbReference type="ARBA" id="ARBA00022737"/>
    </source>
</evidence>
<gene>
    <name evidence="17" type="ORF">B0T25DRAFT_304428</name>
</gene>
<dbReference type="FunFam" id="1.50.40.10:FF:000016">
    <property type="entry name" value="Solute carrier family 25 member 23"/>
    <property type="match status" value="1"/>
</dbReference>
<dbReference type="Proteomes" id="UP001275084">
    <property type="component" value="Unassembled WGS sequence"/>
</dbReference>
<keyword evidence="11" id="KW-1133">Transmembrane helix</keyword>
<feature type="repeat" description="Solcar" evidence="14">
    <location>
        <begin position="536"/>
        <end position="625"/>
    </location>
</feature>
<evidence type="ECO:0000256" key="10">
    <source>
        <dbReference type="ARBA" id="ARBA00022837"/>
    </source>
</evidence>
<proteinExistence type="inferred from homology"/>
<dbReference type="CDD" id="cd00051">
    <property type="entry name" value="EFh"/>
    <property type="match status" value="1"/>
</dbReference>
<dbReference type="InterPro" id="IPR002067">
    <property type="entry name" value="MCP"/>
</dbReference>
<dbReference type="InterPro" id="IPR023395">
    <property type="entry name" value="MCP_dom_sf"/>
</dbReference>
<evidence type="ECO:0000256" key="2">
    <source>
        <dbReference type="ARBA" id="ARBA00004448"/>
    </source>
</evidence>
<dbReference type="Gene3D" id="1.50.40.10">
    <property type="entry name" value="Mitochondrial carrier domain"/>
    <property type="match status" value="1"/>
</dbReference>
<dbReference type="InterPro" id="IPR018247">
    <property type="entry name" value="EF_Hand_1_Ca_BS"/>
</dbReference>
<dbReference type="AlphaFoldDB" id="A0AAJ0H8E7"/>
<dbReference type="PANTHER" id="PTHR24089">
    <property type="entry name" value="SOLUTE CARRIER FAMILY 25"/>
    <property type="match status" value="1"/>
</dbReference>
<keyword evidence="8" id="KW-0677">Repeat</keyword>
<evidence type="ECO:0000256" key="6">
    <source>
        <dbReference type="ARBA" id="ARBA00022692"/>
    </source>
</evidence>
<feature type="domain" description="EF-hand" evidence="16">
    <location>
        <begin position="125"/>
        <end position="160"/>
    </location>
</feature>
<name>A0AAJ0H8E7_9PEZI</name>
<comment type="caution">
    <text evidence="17">The sequence shown here is derived from an EMBL/GenBank/DDBJ whole genome shotgun (WGS) entry which is preliminary data.</text>
</comment>
<keyword evidence="7" id="KW-0479">Metal-binding</keyword>
<dbReference type="SMART" id="SM00054">
    <property type="entry name" value="EFh"/>
    <property type="match status" value="4"/>
</dbReference>
<evidence type="ECO:0000313" key="18">
    <source>
        <dbReference type="Proteomes" id="UP001275084"/>
    </source>
</evidence>
<dbReference type="Pfam" id="PF00153">
    <property type="entry name" value="Mito_carr"/>
    <property type="match status" value="3"/>
</dbReference>
<evidence type="ECO:0000256" key="15">
    <source>
        <dbReference type="SAM" id="MobiDB-lite"/>
    </source>
</evidence>
<evidence type="ECO:0000256" key="9">
    <source>
        <dbReference type="ARBA" id="ARBA00022792"/>
    </source>
</evidence>
<keyword evidence="9" id="KW-0999">Mitochondrion inner membrane</keyword>
<reference evidence="17" key="1">
    <citation type="journal article" date="2023" name="Mol. Phylogenet. Evol.">
        <title>Genome-scale phylogeny and comparative genomics of the fungal order Sordariales.</title>
        <authorList>
            <person name="Hensen N."/>
            <person name="Bonometti L."/>
            <person name="Westerberg I."/>
            <person name="Brannstrom I.O."/>
            <person name="Guillou S."/>
            <person name="Cros-Aarteil S."/>
            <person name="Calhoun S."/>
            <person name="Haridas S."/>
            <person name="Kuo A."/>
            <person name="Mondo S."/>
            <person name="Pangilinan J."/>
            <person name="Riley R."/>
            <person name="LaButti K."/>
            <person name="Andreopoulos B."/>
            <person name="Lipzen A."/>
            <person name="Chen C."/>
            <person name="Yan M."/>
            <person name="Daum C."/>
            <person name="Ng V."/>
            <person name="Clum A."/>
            <person name="Steindorff A."/>
            <person name="Ohm R.A."/>
            <person name="Martin F."/>
            <person name="Silar P."/>
            <person name="Natvig D.O."/>
            <person name="Lalanne C."/>
            <person name="Gautier V."/>
            <person name="Ament-Velasquez S.L."/>
            <person name="Kruys A."/>
            <person name="Hutchinson M.I."/>
            <person name="Powell A.J."/>
            <person name="Barry K."/>
            <person name="Miller A.N."/>
            <person name="Grigoriev I.V."/>
            <person name="Debuchy R."/>
            <person name="Gladieux P."/>
            <person name="Hiltunen Thoren M."/>
            <person name="Johannesson H."/>
        </authorList>
    </citation>
    <scope>NUCLEOTIDE SEQUENCE</scope>
    <source>
        <strain evidence="17">CBS 955.72</strain>
    </source>
</reference>
<comment type="similarity">
    <text evidence="3">Belongs to the mitochondrial carrier (TC 2.A.29) family.</text>
</comment>
<dbReference type="PROSITE" id="PS00018">
    <property type="entry name" value="EF_HAND_1"/>
    <property type="match status" value="3"/>
</dbReference>
<keyword evidence="10" id="KW-0106">Calcium</keyword>
<dbReference type="GO" id="GO:0055085">
    <property type="term" value="P:transmembrane transport"/>
    <property type="evidence" value="ECO:0007669"/>
    <property type="project" value="InterPro"/>
</dbReference>
<dbReference type="SUPFAM" id="SSF103506">
    <property type="entry name" value="Mitochondrial carrier"/>
    <property type="match status" value="1"/>
</dbReference>
<dbReference type="GO" id="GO:0005743">
    <property type="term" value="C:mitochondrial inner membrane"/>
    <property type="evidence" value="ECO:0007669"/>
    <property type="project" value="UniProtKB-SubCell"/>
</dbReference>
<evidence type="ECO:0000256" key="7">
    <source>
        <dbReference type="ARBA" id="ARBA00022723"/>
    </source>
</evidence>
<dbReference type="GO" id="GO:0005509">
    <property type="term" value="F:calcium ion binding"/>
    <property type="evidence" value="ECO:0007669"/>
    <property type="project" value="InterPro"/>
</dbReference>
<organism evidence="17 18">
    <name type="scientific">Lasiosphaeria hispida</name>
    <dbReference type="NCBI Taxonomy" id="260671"/>
    <lineage>
        <taxon>Eukaryota</taxon>
        <taxon>Fungi</taxon>
        <taxon>Dikarya</taxon>
        <taxon>Ascomycota</taxon>
        <taxon>Pezizomycotina</taxon>
        <taxon>Sordariomycetes</taxon>
        <taxon>Sordariomycetidae</taxon>
        <taxon>Sordariales</taxon>
        <taxon>Lasiosphaeriaceae</taxon>
        <taxon>Lasiosphaeria</taxon>
    </lineage>
</organism>
<feature type="region of interest" description="Disordered" evidence="15">
    <location>
        <begin position="1"/>
        <end position="21"/>
    </location>
</feature>
<dbReference type="InterPro" id="IPR011992">
    <property type="entry name" value="EF-hand-dom_pair"/>
</dbReference>
<reference evidence="17" key="2">
    <citation type="submission" date="2023-06" db="EMBL/GenBank/DDBJ databases">
        <authorList>
            <consortium name="Lawrence Berkeley National Laboratory"/>
            <person name="Haridas S."/>
            <person name="Hensen N."/>
            <person name="Bonometti L."/>
            <person name="Westerberg I."/>
            <person name="Brannstrom I.O."/>
            <person name="Guillou S."/>
            <person name="Cros-Aarteil S."/>
            <person name="Calhoun S."/>
            <person name="Kuo A."/>
            <person name="Mondo S."/>
            <person name="Pangilinan J."/>
            <person name="Riley R."/>
            <person name="Labutti K."/>
            <person name="Andreopoulos B."/>
            <person name="Lipzen A."/>
            <person name="Chen C."/>
            <person name="Yanf M."/>
            <person name="Daum C."/>
            <person name="Ng V."/>
            <person name="Clum A."/>
            <person name="Steindorff A."/>
            <person name="Ohm R."/>
            <person name="Martin F."/>
            <person name="Silar P."/>
            <person name="Natvig D."/>
            <person name="Lalanne C."/>
            <person name="Gautier V."/>
            <person name="Ament-Velasquez S.L."/>
            <person name="Kruys A."/>
            <person name="Hutchinson M.I."/>
            <person name="Powell A.J."/>
            <person name="Barry K."/>
            <person name="Miller A.N."/>
            <person name="Grigoriev I.V."/>
            <person name="Debuchy R."/>
            <person name="Gladieux P."/>
            <person name="Thoren M.H."/>
            <person name="Johannesson H."/>
        </authorList>
    </citation>
    <scope>NUCLEOTIDE SEQUENCE</scope>
    <source>
        <strain evidence="17">CBS 955.72</strain>
    </source>
</reference>
<keyword evidence="18" id="KW-1185">Reference proteome</keyword>
<keyword evidence="6 14" id="KW-0812">Transmembrane</keyword>
<evidence type="ECO:0000256" key="3">
    <source>
        <dbReference type="ARBA" id="ARBA00006375"/>
    </source>
</evidence>
<evidence type="ECO:0000313" key="17">
    <source>
        <dbReference type="EMBL" id="KAK3343702.1"/>
    </source>
</evidence>
<dbReference type="EMBL" id="JAUIQD010000007">
    <property type="protein sequence ID" value="KAK3343702.1"/>
    <property type="molecule type" value="Genomic_DNA"/>
</dbReference>
<dbReference type="PRINTS" id="PR00926">
    <property type="entry name" value="MITOCARRIER"/>
</dbReference>
<comment type="function">
    <text evidence="1">Mitochondrial transporter that mediates uptake of thiamine pyrophosphate (ThPP) into mitochondria.</text>
</comment>
<dbReference type="InterPro" id="IPR002048">
    <property type="entry name" value="EF_hand_dom"/>
</dbReference>
<feature type="domain" description="EF-hand" evidence="16">
    <location>
        <begin position="20"/>
        <end position="55"/>
    </location>
</feature>
<evidence type="ECO:0000256" key="12">
    <source>
        <dbReference type="ARBA" id="ARBA00023128"/>
    </source>
</evidence>
<evidence type="ECO:0000259" key="16">
    <source>
        <dbReference type="PROSITE" id="PS50222"/>
    </source>
</evidence>
<feature type="domain" description="EF-hand" evidence="16">
    <location>
        <begin position="58"/>
        <end position="93"/>
    </location>
</feature>
<keyword evidence="13 14" id="KW-0472">Membrane</keyword>
<dbReference type="Gene3D" id="1.10.238.10">
    <property type="entry name" value="EF-hand"/>
    <property type="match status" value="2"/>
</dbReference>